<dbReference type="STRING" id="61621.ENSRBIP00000036581"/>
<sequence>MAAADLAHIPDVDIDSDGVFKYSTRLRAPGLRLRRARRSCAATSGPSTMRTSTTKCRATCRSRAVTVSVWAADASPTRARTRRFTCTDPPSRPMVLPSTPFQLRKSKPSTPTTRLPGLTMATEHSQPGACYLQQPCRSPAFAWLALPASAAAPGDVLSARLCRQASLATELNMLPRQKKKKSHGH</sequence>
<dbReference type="OMA" id="RRSMCTA"/>
<reference evidence="2" key="2">
    <citation type="submission" date="2025-08" db="UniProtKB">
        <authorList>
            <consortium name="Ensembl"/>
        </authorList>
    </citation>
    <scope>IDENTIFICATION</scope>
</reference>
<evidence type="ECO:0000256" key="1">
    <source>
        <dbReference type="SAM" id="MobiDB-lite"/>
    </source>
</evidence>
<evidence type="ECO:0000313" key="3">
    <source>
        <dbReference type="Proteomes" id="UP000233180"/>
    </source>
</evidence>
<accession>A0A2K6MLD0</accession>
<dbReference type="Ensembl" id="ENSRBIT00000060589.1">
    <property type="protein sequence ID" value="ENSRBIP00000036581.1"/>
    <property type="gene ID" value="ENSRBIG00000041896.1"/>
</dbReference>
<proteinExistence type="predicted"/>
<protein>
    <submittedName>
        <fullName evidence="2">Uncharacterized protein</fullName>
    </submittedName>
</protein>
<evidence type="ECO:0000313" key="2">
    <source>
        <dbReference type="Ensembl" id="ENSRBIP00000036581.1"/>
    </source>
</evidence>
<name>A0A2K6MLD0_RHIBE</name>
<dbReference type="GeneTree" id="ENSGT00510000050098"/>
<reference evidence="2" key="3">
    <citation type="submission" date="2025-09" db="UniProtKB">
        <authorList>
            <consortium name="Ensembl"/>
        </authorList>
    </citation>
    <scope>IDENTIFICATION</scope>
</reference>
<reference evidence="2 3" key="1">
    <citation type="submission" date="2016-06" db="EMBL/GenBank/DDBJ databases">
        <title>Genome of Rhinopithecus bieti.</title>
        <authorList>
            <person name="Wu"/>
            <person name="C.-I. and Zhang"/>
            <person name="Y."/>
        </authorList>
    </citation>
    <scope>NUCLEOTIDE SEQUENCE</scope>
</reference>
<feature type="region of interest" description="Disordered" evidence="1">
    <location>
        <begin position="88"/>
        <end position="114"/>
    </location>
</feature>
<dbReference type="Proteomes" id="UP000233180">
    <property type="component" value="Unassembled WGS sequence"/>
</dbReference>
<organism evidence="2 3">
    <name type="scientific">Rhinopithecus bieti</name>
    <name type="common">Black snub-nosed monkey</name>
    <name type="synonym">Pygathrix bieti</name>
    <dbReference type="NCBI Taxonomy" id="61621"/>
    <lineage>
        <taxon>Eukaryota</taxon>
        <taxon>Metazoa</taxon>
        <taxon>Chordata</taxon>
        <taxon>Craniata</taxon>
        <taxon>Vertebrata</taxon>
        <taxon>Euteleostomi</taxon>
        <taxon>Mammalia</taxon>
        <taxon>Eutheria</taxon>
        <taxon>Euarchontoglires</taxon>
        <taxon>Primates</taxon>
        <taxon>Haplorrhini</taxon>
        <taxon>Catarrhini</taxon>
        <taxon>Cercopithecidae</taxon>
        <taxon>Colobinae</taxon>
        <taxon>Rhinopithecus</taxon>
    </lineage>
</organism>
<keyword evidence="3" id="KW-1185">Reference proteome</keyword>
<dbReference type="AlphaFoldDB" id="A0A2K6MLD0"/>